<dbReference type="Pfam" id="PF12796">
    <property type="entry name" value="Ank_2"/>
    <property type="match status" value="1"/>
</dbReference>
<sequence>MVLEQDKGLLKDYDVFGNSGRSAIHLAALLSDLNMCKWLLNKGIDVRFLTKNEHEESVLHCAAMNKSHGKELVRFFVSKLGFDVNAKDKLEFTPLHRALLKDNIQTAEELLKLGADLTCQHVSTTVDWPLLELIVRVSVAESYLK</sequence>
<dbReference type="EMBL" id="CADEPI010000393">
    <property type="protein sequence ID" value="CAB3385104.1"/>
    <property type="molecule type" value="Genomic_DNA"/>
</dbReference>
<keyword evidence="5" id="KW-1185">Reference proteome</keyword>
<gene>
    <name evidence="4" type="ORF">CLODIP_2_CD13198</name>
</gene>
<keyword evidence="2 3" id="KW-0040">ANK repeat</keyword>
<reference evidence="4 5" key="1">
    <citation type="submission" date="2020-04" db="EMBL/GenBank/DDBJ databases">
        <authorList>
            <person name="Alioto T."/>
            <person name="Alioto T."/>
            <person name="Gomez Garrido J."/>
        </authorList>
    </citation>
    <scope>NUCLEOTIDE SEQUENCE [LARGE SCALE GENOMIC DNA]</scope>
</reference>
<dbReference type="PROSITE" id="PS50297">
    <property type="entry name" value="ANK_REP_REGION"/>
    <property type="match status" value="2"/>
</dbReference>
<dbReference type="Proteomes" id="UP000494165">
    <property type="component" value="Unassembled WGS sequence"/>
</dbReference>
<dbReference type="InterPro" id="IPR036770">
    <property type="entry name" value="Ankyrin_rpt-contain_sf"/>
</dbReference>
<comment type="caution">
    <text evidence="4">The sequence shown here is derived from an EMBL/GenBank/DDBJ whole genome shotgun (WGS) entry which is preliminary data.</text>
</comment>
<dbReference type="OrthoDB" id="20872at2759"/>
<dbReference type="SMART" id="SM00248">
    <property type="entry name" value="ANK"/>
    <property type="match status" value="3"/>
</dbReference>
<evidence type="ECO:0000256" key="1">
    <source>
        <dbReference type="ARBA" id="ARBA00022737"/>
    </source>
</evidence>
<keyword evidence="1" id="KW-0677">Repeat</keyword>
<accession>A0A8S1DYL5</accession>
<feature type="repeat" description="ANK" evidence="3">
    <location>
        <begin position="19"/>
        <end position="51"/>
    </location>
</feature>
<dbReference type="AlphaFoldDB" id="A0A8S1DYL5"/>
<feature type="repeat" description="ANK" evidence="3">
    <location>
        <begin position="90"/>
        <end position="122"/>
    </location>
</feature>
<dbReference type="PROSITE" id="PS50088">
    <property type="entry name" value="ANK_REPEAT"/>
    <property type="match status" value="2"/>
</dbReference>
<dbReference type="PANTHER" id="PTHR24198">
    <property type="entry name" value="ANKYRIN REPEAT AND PROTEIN KINASE DOMAIN-CONTAINING PROTEIN"/>
    <property type="match status" value="1"/>
</dbReference>
<protein>
    <submittedName>
        <fullName evidence="4">Uncharacterized protein</fullName>
    </submittedName>
</protein>
<name>A0A8S1DYL5_9INSE</name>
<dbReference type="Gene3D" id="1.25.40.20">
    <property type="entry name" value="Ankyrin repeat-containing domain"/>
    <property type="match status" value="1"/>
</dbReference>
<dbReference type="SUPFAM" id="SSF48403">
    <property type="entry name" value="Ankyrin repeat"/>
    <property type="match status" value="1"/>
</dbReference>
<organism evidence="4 5">
    <name type="scientific">Cloeon dipterum</name>
    <dbReference type="NCBI Taxonomy" id="197152"/>
    <lineage>
        <taxon>Eukaryota</taxon>
        <taxon>Metazoa</taxon>
        <taxon>Ecdysozoa</taxon>
        <taxon>Arthropoda</taxon>
        <taxon>Hexapoda</taxon>
        <taxon>Insecta</taxon>
        <taxon>Pterygota</taxon>
        <taxon>Palaeoptera</taxon>
        <taxon>Ephemeroptera</taxon>
        <taxon>Pisciforma</taxon>
        <taxon>Baetidae</taxon>
        <taxon>Cloeon</taxon>
    </lineage>
</organism>
<dbReference type="InterPro" id="IPR002110">
    <property type="entry name" value="Ankyrin_rpt"/>
</dbReference>
<evidence type="ECO:0000256" key="2">
    <source>
        <dbReference type="ARBA" id="ARBA00023043"/>
    </source>
</evidence>
<evidence type="ECO:0000313" key="5">
    <source>
        <dbReference type="Proteomes" id="UP000494165"/>
    </source>
</evidence>
<dbReference type="PANTHER" id="PTHR24198:SF165">
    <property type="entry name" value="ANKYRIN REPEAT-CONTAINING PROTEIN-RELATED"/>
    <property type="match status" value="1"/>
</dbReference>
<proteinExistence type="predicted"/>
<evidence type="ECO:0000256" key="3">
    <source>
        <dbReference type="PROSITE-ProRule" id="PRU00023"/>
    </source>
</evidence>
<evidence type="ECO:0000313" key="4">
    <source>
        <dbReference type="EMBL" id="CAB3385104.1"/>
    </source>
</evidence>